<evidence type="ECO:0000256" key="7">
    <source>
        <dbReference type="ARBA" id="ARBA00023180"/>
    </source>
</evidence>
<dbReference type="Proteomes" id="UP001152795">
    <property type="component" value="Unassembled WGS sequence"/>
</dbReference>
<accession>A0A7D9L5L9</accession>
<proteinExistence type="predicted"/>
<evidence type="ECO:0000259" key="8">
    <source>
        <dbReference type="Pfam" id="PF08399"/>
    </source>
</evidence>
<comment type="subcellular location">
    <subcellularLocation>
        <location evidence="1">Membrane</location>
        <topology evidence="1">Single-pass type I membrane protein</topology>
    </subcellularLocation>
</comment>
<evidence type="ECO:0000256" key="3">
    <source>
        <dbReference type="ARBA" id="ARBA00022729"/>
    </source>
</evidence>
<comment type="caution">
    <text evidence="9">The sequence shown here is derived from an EMBL/GenBank/DDBJ whole genome shotgun (WGS) entry which is preliminary data.</text>
</comment>
<name>A0A7D9L5L9_PARCT</name>
<keyword evidence="7" id="KW-0325">Glycoprotein</keyword>
<evidence type="ECO:0000256" key="1">
    <source>
        <dbReference type="ARBA" id="ARBA00004479"/>
    </source>
</evidence>
<dbReference type="GO" id="GO:0005245">
    <property type="term" value="F:voltage-gated calcium channel activity"/>
    <property type="evidence" value="ECO:0007669"/>
    <property type="project" value="TreeGrafter"/>
</dbReference>
<evidence type="ECO:0000313" key="10">
    <source>
        <dbReference type="Proteomes" id="UP001152795"/>
    </source>
</evidence>
<feature type="domain" description="VWA N-terminal" evidence="8">
    <location>
        <begin position="42"/>
        <end position="110"/>
    </location>
</feature>
<evidence type="ECO:0000256" key="6">
    <source>
        <dbReference type="ARBA" id="ARBA00023136"/>
    </source>
</evidence>
<keyword evidence="3" id="KW-0732">Signal</keyword>
<keyword evidence="6" id="KW-0472">Membrane</keyword>
<keyword evidence="10" id="KW-1185">Reference proteome</keyword>
<evidence type="ECO:0000256" key="2">
    <source>
        <dbReference type="ARBA" id="ARBA00022692"/>
    </source>
</evidence>
<organism evidence="9 10">
    <name type="scientific">Paramuricea clavata</name>
    <name type="common">Red gorgonian</name>
    <name type="synonym">Violescent sea-whip</name>
    <dbReference type="NCBI Taxonomy" id="317549"/>
    <lineage>
        <taxon>Eukaryota</taxon>
        <taxon>Metazoa</taxon>
        <taxon>Cnidaria</taxon>
        <taxon>Anthozoa</taxon>
        <taxon>Octocorallia</taxon>
        <taxon>Malacalcyonacea</taxon>
        <taxon>Plexauridae</taxon>
        <taxon>Paramuricea</taxon>
    </lineage>
</organism>
<dbReference type="GO" id="GO:0005891">
    <property type="term" value="C:voltage-gated calcium channel complex"/>
    <property type="evidence" value="ECO:0007669"/>
    <property type="project" value="TreeGrafter"/>
</dbReference>
<keyword evidence="5" id="KW-1133">Transmembrane helix</keyword>
<dbReference type="Pfam" id="PF08399">
    <property type="entry name" value="VWA_N"/>
    <property type="match status" value="1"/>
</dbReference>
<dbReference type="EMBL" id="CACRXK020014103">
    <property type="protein sequence ID" value="CAB4026261.1"/>
    <property type="molecule type" value="Genomic_DNA"/>
</dbReference>
<feature type="non-terminal residue" evidence="9">
    <location>
        <position position="127"/>
    </location>
</feature>
<dbReference type="PANTHER" id="PTHR10166:SF37">
    <property type="entry name" value="STOLID, ISOFORM H"/>
    <property type="match status" value="1"/>
</dbReference>
<evidence type="ECO:0000313" key="9">
    <source>
        <dbReference type="EMBL" id="CAB4026261.1"/>
    </source>
</evidence>
<evidence type="ECO:0000256" key="5">
    <source>
        <dbReference type="ARBA" id="ARBA00022989"/>
    </source>
</evidence>
<keyword evidence="2" id="KW-0812">Transmembrane</keyword>
<gene>
    <name evidence="9" type="ORF">PACLA_8A039548</name>
</gene>
<protein>
    <submittedName>
        <fullName evidence="9">Voltage-dependent calcium channel subunit alpha-2 delta-2 isoform X1</fullName>
    </submittedName>
</protein>
<dbReference type="InterPro" id="IPR013608">
    <property type="entry name" value="VWA_N"/>
</dbReference>
<dbReference type="AlphaFoldDB" id="A0A7D9L5L9"/>
<sequence length="127" mass="14525">MAEYAENVYAKHITKDNLDESYVYFDAVGGNVSTLIDNLDGFSDGVTFTTSAVQTPTDLYQYTSEILNSIAWTDKLDKKFKENFGNKSIKAWQYIGLSNGVYRFYPGASWPKGSRNLMQYYDVRQRP</sequence>
<dbReference type="PANTHER" id="PTHR10166">
    <property type="entry name" value="VOLTAGE-DEPENDENT CALCIUM CHANNEL SUBUNIT ALPHA-2/DELTA-RELATED"/>
    <property type="match status" value="1"/>
</dbReference>
<keyword evidence="4" id="KW-0106">Calcium</keyword>
<reference evidence="9" key="1">
    <citation type="submission" date="2020-04" db="EMBL/GenBank/DDBJ databases">
        <authorList>
            <person name="Alioto T."/>
            <person name="Alioto T."/>
            <person name="Gomez Garrido J."/>
        </authorList>
    </citation>
    <scope>NUCLEOTIDE SEQUENCE</scope>
    <source>
        <strain evidence="9">A484AB</strain>
    </source>
</reference>
<evidence type="ECO:0000256" key="4">
    <source>
        <dbReference type="ARBA" id="ARBA00022837"/>
    </source>
</evidence>
<dbReference type="OrthoDB" id="8920393at2759"/>
<dbReference type="InterPro" id="IPR051173">
    <property type="entry name" value="Ca_channel_alpha-2/delta"/>
</dbReference>